<dbReference type="InterPro" id="IPR002513">
    <property type="entry name" value="Tn3_Tnp_DDE_dom"/>
</dbReference>
<organism evidence="6 7">
    <name type="scientific">Hymenobacter edaphi</name>
    <dbReference type="NCBI Taxonomy" id="2211146"/>
    <lineage>
        <taxon>Bacteria</taxon>
        <taxon>Pseudomonadati</taxon>
        <taxon>Bacteroidota</taxon>
        <taxon>Cytophagia</taxon>
        <taxon>Cytophagales</taxon>
        <taxon>Hymenobacteraceae</taxon>
        <taxon>Hymenobacter</taxon>
    </lineage>
</organism>
<sequence>MRCWACSMLTGNTAWPKPAVPTTSTSSKLPPPKIRPCARWPRPWQSSWTRTRRRPGRYAPACLPAFPASSWCWPGRPCKPCCTRRAIRTSRSWPSATACSSNSRPGCWRRWTSGTALPATTSRPRWNWSRTCRPAGAANCRRPCPRAFSNRPGASWSWRKTARNRTCATPTSCACSPPCATGCARATCTWPRRINMPILSSYLIGPFEWQQVKGELCAQLNLPPVTTDRLTQRLQELQELLAPMQQLLEAGGDVRLEDGELVVGRVSAEEVPAGAQALQQEISRRLPVVDLTDILVEVNGWLGFPDQLPGLEHAPRGDGHDTRLLAGVLALGCNIPLTDMARSTGLPYQSLWWTAANYLRDDTLKAANTLLVNEHHRQWLAAYWGRGTFSSSDGQRFAVSGKVRNARSLPTYFGTGRGVTMQTHSSDQYAQYGSKVVPATLRDATIVLDEIVDNQTELAIVEHTTDTAGYSDIIFALFDLLGLYFCPRMRDLADQKLYKIRGEDWTYPDLKFTGTLNPDYIRRHWDELLRLAGSIKSGRVTASLFIRKLQAYPRQNHLTYVLQAYGQLIKTNFILRYLQSQPLRRRIHAQLNKGEELHALRAWLWFGSEGVIRRKQQEEQAEAARCLTLLTNCVVLWNTVYMQEALQQLQAEGYPVDETHFEYLSPSRYEHINRLGKYSFENAAQVDPQHRRPLRRP</sequence>
<protein>
    <submittedName>
        <fullName evidence="6">Tn3 family transposase</fullName>
    </submittedName>
</protein>
<evidence type="ECO:0000313" key="7">
    <source>
        <dbReference type="Proteomes" id="UP000248553"/>
    </source>
</evidence>
<dbReference type="EMBL" id="QHKM01000001">
    <property type="protein sequence ID" value="RAK70329.1"/>
    <property type="molecule type" value="Genomic_DNA"/>
</dbReference>
<keyword evidence="3" id="KW-0238">DNA-binding</keyword>
<evidence type="ECO:0000256" key="2">
    <source>
        <dbReference type="ARBA" id="ARBA00022578"/>
    </source>
</evidence>
<keyword evidence="4" id="KW-0233">DNA recombination</keyword>
<dbReference type="GO" id="GO:0006313">
    <property type="term" value="P:DNA transposition"/>
    <property type="evidence" value="ECO:0007669"/>
    <property type="project" value="InterPro"/>
</dbReference>
<evidence type="ECO:0000256" key="1">
    <source>
        <dbReference type="ARBA" id="ARBA00009402"/>
    </source>
</evidence>
<dbReference type="GO" id="GO:0003677">
    <property type="term" value="F:DNA binding"/>
    <property type="evidence" value="ECO:0007669"/>
    <property type="project" value="UniProtKB-KW"/>
</dbReference>
<evidence type="ECO:0000256" key="3">
    <source>
        <dbReference type="ARBA" id="ARBA00023125"/>
    </source>
</evidence>
<name>A0A328BUM1_9BACT</name>
<accession>A0A328BUM1</accession>
<dbReference type="Pfam" id="PF01526">
    <property type="entry name" value="DDE_Tnp_Tn3"/>
    <property type="match status" value="1"/>
</dbReference>
<keyword evidence="7" id="KW-1185">Reference proteome</keyword>
<reference evidence="7" key="1">
    <citation type="submission" date="2018-05" db="EMBL/GenBank/DDBJ databases">
        <authorList>
            <person name="Nie L."/>
        </authorList>
    </citation>
    <scope>NUCLEOTIDE SEQUENCE [LARGE SCALE GENOMIC DNA]</scope>
    <source>
        <strain evidence="7">NL</strain>
    </source>
</reference>
<dbReference type="NCBIfam" id="NF033527">
    <property type="entry name" value="transpos_Tn3"/>
    <property type="match status" value="1"/>
</dbReference>
<feature type="domain" description="Tn3 transposase DDE" evidence="5">
    <location>
        <begin position="293"/>
        <end position="678"/>
    </location>
</feature>
<keyword evidence="2" id="KW-0815">Transposition</keyword>
<proteinExistence type="inferred from homology"/>
<comment type="caution">
    <text evidence="6">The sequence shown here is derived from an EMBL/GenBank/DDBJ whole genome shotgun (WGS) entry which is preliminary data.</text>
</comment>
<evidence type="ECO:0000313" key="6">
    <source>
        <dbReference type="EMBL" id="RAK70329.1"/>
    </source>
</evidence>
<dbReference type="InterPro" id="IPR047653">
    <property type="entry name" value="Tn3-like_transpos"/>
</dbReference>
<dbReference type="GO" id="GO:0004803">
    <property type="term" value="F:transposase activity"/>
    <property type="evidence" value="ECO:0007669"/>
    <property type="project" value="InterPro"/>
</dbReference>
<evidence type="ECO:0000259" key="5">
    <source>
        <dbReference type="Pfam" id="PF01526"/>
    </source>
</evidence>
<dbReference type="Proteomes" id="UP000248553">
    <property type="component" value="Unassembled WGS sequence"/>
</dbReference>
<evidence type="ECO:0000256" key="4">
    <source>
        <dbReference type="ARBA" id="ARBA00023172"/>
    </source>
</evidence>
<dbReference type="AlphaFoldDB" id="A0A328BUM1"/>
<dbReference type="OrthoDB" id="922297at2"/>
<gene>
    <name evidence="6" type="ORF">DLM85_05650</name>
</gene>
<comment type="similarity">
    <text evidence="1">Belongs to the transposase 7 family.</text>
</comment>